<keyword evidence="3" id="KW-0645">Protease</keyword>
<feature type="chain" id="PRO_5027052360" evidence="2">
    <location>
        <begin position="24"/>
        <end position="159"/>
    </location>
</feature>
<dbReference type="EMBL" id="BKCJ010007449">
    <property type="protein sequence ID" value="GEU77316.1"/>
    <property type="molecule type" value="Genomic_DNA"/>
</dbReference>
<dbReference type="PRINTS" id="PR00724">
    <property type="entry name" value="CRBOXYPTASEC"/>
</dbReference>
<reference evidence="3" key="1">
    <citation type="journal article" date="2019" name="Sci. Rep.">
        <title>Draft genome of Tanacetum cinerariifolium, the natural source of mosquito coil.</title>
        <authorList>
            <person name="Yamashiro T."/>
            <person name="Shiraishi A."/>
            <person name="Satake H."/>
            <person name="Nakayama K."/>
        </authorList>
    </citation>
    <scope>NUCLEOTIDE SEQUENCE</scope>
</reference>
<dbReference type="PANTHER" id="PTHR11802:SF318">
    <property type="entry name" value="PEPTIDASE S10, SERINE CARBOXYPEPTIDASE, ALPHA_BETA HYDROLASE FOLD PROTEIN-RELATED"/>
    <property type="match status" value="1"/>
</dbReference>
<dbReference type="SUPFAM" id="SSF53474">
    <property type="entry name" value="alpha/beta-Hydrolases"/>
    <property type="match status" value="1"/>
</dbReference>
<proteinExistence type="inferred from homology"/>
<dbReference type="AlphaFoldDB" id="A0A6L2MTJ5"/>
<gene>
    <name evidence="3" type="ORF">Tci_049294</name>
</gene>
<feature type="non-terminal residue" evidence="3">
    <location>
        <position position="159"/>
    </location>
</feature>
<organism evidence="3">
    <name type="scientific">Tanacetum cinerariifolium</name>
    <name type="common">Dalmatian daisy</name>
    <name type="synonym">Chrysanthemum cinerariifolium</name>
    <dbReference type="NCBI Taxonomy" id="118510"/>
    <lineage>
        <taxon>Eukaryota</taxon>
        <taxon>Viridiplantae</taxon>
        <taxon>Streptophyta</taxon>
        <taxon>Embryophyta</taxon>
        <taxon>Tracheophyta</taxon>
        <taxon>Spermatophyta</taxon>
        <taxon>Magnoliopsida</taxon>
        <taxon>eudicotyledons</taxon>
        <taxon>Gunneridae</taxon>
        <taxon>Pentapetalae</taxon>
        <taxon>asterids</taxon>
        <taxon>campanulids</taxon>
        <taxon>Asterales</taxon>
        <taxon>Asteraceae</taxon>
        <taxon>Asteroideae</taxon>
        <taxon>Anthemideae</taxon>
        <taxon>Anthemidinae</taxon>
        <taxon>Tanacetum</taxon>
    </lineage>
</organism>
<dbReference type="GO" id="GO:0016747">
    <property type="term" value="F:acyltransferase activity, transferring groups other than amino-acyl groups"/>
    <property type="evidence" value="ECO:0007669"/>
    <property type="project" value="TreeGrafter"/>
</dbReference>
<name>A0A6L2MTJ5_TANCI</name>
<feature type="signal peptide" evidence="2">
    <location>
        <begin position="1"/>
        <end position="23"/>
    </location>
</feature>
<keyword evidence="3" id="KW-0378">Hydrolase</keyword>
<dbReference type="PANTHER" id="PTHR11802">
    <property type="entry name" value="SERINE PROTEASE FAMILY S10 SERINE CARBOXYPEPTIDASE"/>
    <property type="match status" value="1"/>
</dbReference>
<keyword evidence="2" id="KW-0732">Signal</keyword>
<dbReference type="InterPro" id="IPR029058">
    <property type="entry name" value="AB_hydrolase_fold"/>
</dbReference>
<dbReference type="GO" id="GO:0006508">
    <property type="term" value="P:proteolysis"/>
    <property type="evidence" value="ECO:0007669"/>
    <property type="project" value="InterPro"/>
</dbReference>
<comment type="caution">
    <text evidence="3">The sequence shown here is derived from an EMBL/GenBank/DDBJ whole genome shotgun (WGS) entry which is preliminary data.</text>
</comment>
<dbReference type="Pfam" id="PF00450">
    <property type="entry name" value="Peptidase_S10"/>
    <property type="match status" value="1"/>
</dbReference>
<keyword evidence="3" id="KW-0121">Carboxypeptidase</keyword>
<dbReference type="GO" id="GO:0004185">
    <property type="term" value="F:serine-type carboxypeptidase activity"/>
    <property type="evidence" value="ECO:0007669"/>
    <property type="project" value="InterPro"/>
</dbReference>
<evidence type="ECO:0000256" key="1">
    <source>
        <dbReference type="ARBA" id="ARBA00009431"/>
    </source>
</evidence>
<protein>
    <submittedName>
        <fullName evidence="3">Putative peptidase S10, serine carboxypeptidase, alpha/beta hydrolase fold protein</fullName>
    </submittedName>
</protein>
<comment type="similarity">
    <text evidence="1">Belongs to the peptidase S10 family.</text>
</comment>
<dbReference type="GO" id="GO:0019748">
    <property type="term" value="P:secondary metabolic process"/>
    <property type="evidence" value="ECO:0007669"/>
    <property type="project" value="TreeGrafter"/>
</dbReference>
<accession>A0A6L2MTJ5</accession>
<dbReference type="InterPro" id="IPR001563">
    <property type="entry name" value="Peptidase_S10"/>
</dbReference>
<evidence type="ECO:0000256" key="2">
    <source>
        <dbReference type="SAM" id="SignalP"/>
    </source>
</evidence>
<sequence>MVSSYLKHLLLIIFMCLVSSSKSGSIINTLPGFPGDLPFSLETGYVGVGKDNQVQLFYYFVESQRDALADPLLLYLTGGPGTSGLYPLLYQIGPLSFNFERSRRTNITLELNPNSWNKAANIIFLDAPAGVGFSYAKTWEASRSGDSILALHSYDFLKK</sequence>
<evidence type="ECO:0000313" key="3">
    <source>
        <dbReference type="EMBL" id="GEU77316.1"/>
    </source>
</evidence>
<dbReference type="Gene3D" id="3.40.50.1820">
    <property type="entry name" value="alpha/beta hydrolase"/>
    <property type="match status" value="1"/>
</dbReference>